<sequence>MRTRSRRRFSDLYRNAFFVAGLFAARAKKCMWRQGLRAVGNDSARTGPQCANKRAH</sequence>
<accession>A0ABN0GAN5</accession>
<name>A0ABN0GAN5_9BURK</name>
<dbReference type="EMBL" id="JH692061">
    <property type="protein sequence ID" value="EIP89342.1"/>
    <property type="molecule type" value="Genomic_DNA"/>
</dbReference>
<reference evidence="2" key="1">
    <citation type="journal article" date="2012" name="J. Bacteriol.">
        <title>Revised Genome Sequence of Burkholderia thailandensis MSMB43 with Improved Annotation.</title>
        <authorList>
            <person name="Zhuo Y."/>
            <person name="Liu L."/>
            <person name="Wang Q."/>
            <person name="Liu X."/>
            <person name="Ren B."/>
            <person name="Liu M."/>
            <person name="Ni P."/>
            <person name="Cheng Y.Q."/>
            <person name="Zhang L."/>
        </authorList>
    </citation>
    <scope>NUCLEOTIDE SEQUENCE [LARGE SCALE GENOMIC DNA]</scope>
    <source>
        <strain evidence="2">MSMB43</strain>
    </source>
</reference>
<gene>
    <name evidence="1" type="ORF">A33K_12921</name>
</gene>
<dbReference type="Proteomes" id="UP000004682">
    <property type="component" value="Unassembled WGS sequence"/>
</dbReference>
<organism evidence="1 2">
    <name type="scientific">Burkholderia humptydooensis MSMB43</name>
    <dbReference type="NCBI Taxonomy" id="441157"/>
    <lineage>
        <taxon>Bacteria</taxon>
        <taxon>Pseudomonadati</taxon>
        <taxon>Pseudomonadota</taxon>
        <taxon>Betaproteobacteria</taxon>
        <taxon>Burkholderiales</taxon>
        <taxon>Burkholderiaceae</taxon>
        <taxon>Burkholderia</taxon>
        <taxon>pseudomallei group</taxon>
    </lineage>
</organism>
<evidence type="ECO:0000313" key="2">
    <source>
        <dbReference type="Proteomes" id="UP000004682"/>
    </source>
</evidence>
<proteinExistence type="predicted"/>
<keyword evidence="2" id="KW-1185">Reference proteome</keyword>
<protein>
    <submittedName>
        <fullName evidence="1">Uncharacterized protein</fullName>
    </submittedName>
</protein>
<evidence type="ECO:0000313" key="1">
    <source>
        <dbReference type="EMBL" id="EIP89342.1"/>
    </source>
</evidence>